<evidence type="ECO:0000313" key="4">
    <source>
        <dbReference type="EMBL" id="MEC5730441.1"/>
    </source>
</evidence>
<dbReference type="Proteomes" id="UP000533461">
    <property type="component" value="Unassembled WGS sequence"/>
</dbReference>
<evidence type="ECO:0000313" key="12">
    <source>
        <dbReference type="Proteomes" id="UP001175344"/>
    </source>
</evidence>
<reference evidence="4" key="8">
    <citation type="journal article" date="2023" name="Nat. Commun.">
        <title>Genomic dissection of endemic carbapenem resistance reveals metallo-beta-lactamase dissemination through clonal, plasmid and integron transfer.</title>
        <authorList>
            <person name="Macesic N."/>
            <person name="Hawkey J."/>
            <person name="Vezina B."/>
            <person name="Wisniewski J.A."/>
            <person name="Cottingham H."/>
            <person name="Blakeway L.V."/>
            <person name="Harshegyi T."/>
            <person name="Pragastis K."/>
            <person name="Badoordeen G.Z."/>
            <person name="Dennison A."/>
            <person name="Spelman D.W."/>
            <person name="Jenney A.W.J."/>
            <person name="Peleg A.Y."/>
        </authorList>
    </citation>
    <scope>NUCLEOTIDE SEQUENCE</scope>
    <source>
        <strain evidence="4">CPO239</strain>
    </source>
</reference>
<reference evidence="5 9" key="3">
    <citation type="submission" date="2016-04" db="EMBL/GenBank/DDBJ databases">
        <authorList>
            <person name="Osei Sekyere J."/>
            <person name="Sivertsen A."/>
            <person name="Pedersen A.T."/>
            <person name="Sundsfjord A."/>
        </authorList>
    </citation>
    <scope>NUCLEOTIDE SEQUENCE [LARGE SCALE GENOMIC DNA]</scope>
    <source>
        <strain evidence="5 9">ST435:939705067</strain>
    </source>
</reference>
<dbReference type="EMBL" id="LJEY02000160">
    <property type="protein sequence ID" value="OEH15940.1"/>
    <property type="molecule type" value="Genomic_DNA"/>
</dbReference>
<reference evidence="6" key="7">
    <citation type="submission" date="2021-07" db="EMBL/GenBank/DDBJ databases">
        <title>Characterization of Emerging Pathogens Carrying KPC-2 Gene in IncP-6 Plasmids Isolated from Urban Sewage in Argentina.</title>
        <authorList>
            <person name="Ghiglione B."/>
            <person name="Haim M.S."/>
            <person name="Dropa M."/>
        </authorList>
    </citation>
    <scope>NUCLEOTIDE SEQUENCE</scope>
    <source>
        <strain evidence="6">WW-19C</strain>
    </source>
</reference>
<dbReference type="OrthoDB" id="6429330at2"/>
<dbReference type="EMBL" id="AYIP01000002">
    <property type="protein sequence ID" value="ESM40124.1"/>
    <property type="molecule type" value="Genomic_DNA"/>
</dbReference>
<dbReference type="Proteomes" id="UP000050495">
    <property type="component" value="Unassembled WGS sequence"/>
</dbReference>
<dbReference type="EMBL" id="JABXRP010000002">
    <property type="protein sequence ID" value="MBA8079437.1"/>
    <property type="molecule type" value="Genomic_DNA"/>
</dbReference>
<name>A0A0F1D3L1_ENTAS</name>
<reference evidence="4" key="10">
    <citation type="submission" date="2024-01" db="EMBL/GenBank/DDBJ databases">
        <authorList>
            <person name="Macesic N."/>
        </authorList>
    </citation>
    <scope>NUCLEOTIDE SEQUENCE</scope>
    <source>
        <strain evidence="4">CPO239</strain>
    </source>
</reference>
<dbReference type="Proteomes" id="UP000017391">
    <property type="component" value="Unassembled WGS sequence"/>
</dbReference>
<dbReference type="STRING" id="640513.Entas_3380"/>
<reference evidence="5" key="4">
    <citation type="journal article" date="2017" name="PLoS ONE">
        <title>Genomic and phenotypic characterisation of fluoroquinolone resistance mechanisms in Enterobacteriaceae in Durban, South Africa.</title>
        <authorList>
            <person name="Osei Sekyere J."/>
            <person name="Amoako D.G."/>
        </authorList>
    </citation>
    <scope>NUCLEOTIDE SEQUENCE</scope>
    <source>
        <strain evidence="5">ST435:939705067</strain>
    </source>
</reference>
<reference evidence="3" key="9">
    <citation type="submission" date="2023-07" db="EMBL/GenBank/DDBJ databases">
        <title>Isolates cultured from stool samples of acute diarrhea patients.</title>
        <authorList>
            <person name="Jiang S."/>
        </authorList>
    </citation>
    <scope>NUCLEOTIDE SEQUENCE</scope>
    <source>
        <strain evidence="3">L4424</strain>
    </source>
</reference>
<dbReference type="EMBL" id="JARTQQ020000001">
    <property type="protein sequence ID" value="MEC5730441.1"/>
    <property type="molecule type" value="Genomic_DNA"/>
</dbReference>
<evidence type="ECO:0000313" key="1">
    <source>
        <dbReference type="EMBL" id="ESM40124.1"/>
    </source>
</evidence>
<evidence type="ECO:0000313" key="8">
    <source>
        <dbReference type="Proteomes" id="UP000017391"/>
    </source>
</evidence>
<dbReference type="Proteomes" id="UP001175344">
    <property type="component" value="Unassembled WGS sequence"/>
</dbReference>
<evidence type="ECO:0000313" key="9">
    <source>
        <dbReference type="Proteomes" id="UP000050495"/>
    </source>
</evidence>
<reference evidence="7 10" key="5">
    <citation type="submission" date="2018-06" db="EMBL/GenBank/DDBJ databases">
        <authorList>
            <consortium name="Pathogen Informatics"/>
            <person name="Doyle S."/>
        </authorList>
    </citation>
    <scope>NUCLEOTIDE SEQUENCE [LARGE SCALE GENOMIC DNA]</scope>
    <source>
        <strain evidence="7 10">NCTC12123</strain>
    </source>
</reference>
<accession>A0A0D9J3H0</accession>
<keyword evidence="12" id="KW-1185">Reference proteome</keyword>
<evidence type="ECO:0000313" key="5">
    <source>
        <dbReference type="EMBL" id="OEH15940.1"/>
    </source>
</evidence>
<reference evidence="1" key="1">
    <citation type="submission" date="2013-09" db="EMBL/GenBank/DDBJ databases">
        <title>The Genome Sequence of Enterobacter cloacae BWH 31.</title>
        <authorList>
            <consortium name="The Broad Institute Genomics Platform"/>
            <consortium name="The Broad Institute Genome Sequencing Center for Infectious Disease"/>
            <person name="Murphy C."/>
            <person name="Cosimi L."/>
            <person name="Cerqueira G."/>
            <person name="Feldgarden M."/>
            <person name="Earl A.M."/>
            <person name="Hung D."/>
            <person name="Onderdonk A.B."/>
            <person name="Kirby J.E."/>
            <person name="Ferraro M.J."/>
            <person name="Hopper D."/>
            <person name="Dekker J.P."/>
            <person name="O'Brien T."/>
            <person name="Huang S."/>
            <person name="Quan V."/>
            <person name="Ernst C."/>
            <person name="Delaney M."/>
            <person name="DuBois A."/>
            <person name="Kim D.S."/>
            <person name="Young S."/>
            <person name="Zeng Q."/>
            <person name="Gargeya S."/>
            <person name="Abouelleil A."/>
            <person name="Alvarado L."/>
            <person name="Chapman S.B."/>
            <person name="Gainer-Dewar J."/>
            <person name="Goldberg J."/>
            <person name="Griggs A."/>
            <person name="Gujja S."/>
            <person name="Hansen M."/>
            <person name="Howarth C."/>
            <person name="Imamovic A."/>
            <person name="Larimer J."/>
            <person name="Pearson M."/>
            <person name="Poon T.W."/>
            <person name="Priest M."/>
            <person name="Roberts A."/>
            <person name="Saif S."/>
            <person name="Shea T.D."/>
            <person name="Sykes S.N."/>
            <person name="Wortman J.R."/>
            <person name="Nusbaum C."/>
            <person name="Birren B.W."/>
        </authorList>
    </citation>
    <scope>NUCLEOTIDE SEQUENCE</scope>
    <source>
        <strain evidence="1">BWH 31</strain>
    </source>
</reference>
<sequence>MFSVGDYVQPRKGGPKLKVLEVNGDSIVAVQASNEQGEKYTLKAADVAPYTEEGDFGVC</sequence>
<gene>
    <name evidence="5" type="ORF">AN696_0213605</name>
    <name evidence="2" type="ORF">HV056_23350</name>
    <name evidence="6" type="ORF">KZX48_18260</name>
    <name evidence="1" type="ORF">L402_00298</name>
    <name evidence="7" type="ORF">NCTC12123_02959</name>
    <name evidence="3" type="ORF">Q5934_13100</name>
    <name evidence="4" type="ORF">QAA55_018765</name>
</gene>
<dbReference type="EMBL" id="CP080107">
    <property type="protein sequence ID" value="QYD25946.1"/>
    <property type="molecule type" value="Genomic_DNA"/>
</dbReference>
<dbReference type="EMBL" id="JAUPXB010000001">
    <property type="protein sequence ID" value="MDO7922427.1"/>
    <property type="molecule type" value="Genomic_DNA"/>
</dbReference>
<dbReference type="Proteomes" id="UP001176432">
    <property type="component" value="Unassembled WGS sequence"/>
</dbReference>
<dbReference type="AlphaFoldDB" id="A0A0F1D3L1"/>
<evidence type="ECO:0000313" key="3">
    <source>
        <dbReference type="EMBL" id="MDO7922427.1"/>
    </source>
</evidence>
<reference evidence="2 11" key="6">
    <citation type="submission" date="2020-06" db="EMBL/GenBank/DDBJ databases">
        <title>REHAB project genomes.</title>
        <authorList>
            <person name="Shaw L.P."/>
        </authorList>
    </citation>
    <scope>NUCLEOTIDE SEQUENCE [LARGE SCALE GENOMIC DNA]</scope>
    <source>
        <strain evidence="2 11">RHBSTW-00074</strain>
    </source>
</reference>
<organism evidence="2 11">
    <name type="scientific">Enterobacter asburiae</name>
    <dbReference type="NCBI Taxonomy" id="61645"/>
    <lineage>
        <taxon>Bacteria</taxon>
        <taxon>Pseudomonadati</taxon>
        <taxon>Pseudomonadota</taxon>
        <taxon>Gammaproteobacteria</taxon>
        <taxon>Enterobacterales</taxon>
        <taxon>Enterobacteriaceae</taxon>
        <taxon>Enterobacter</taxon>
        <taxon>Enterobacter cloacae complex</taxon>
    </lineage>
</organism>
<dbReference type="RefSeq" id="WP_023308920.1">
    <property type="nucleotide sequence ID" value="NZ_AP019632.1"/>
</dbReference>
<dbReference type="Proteomes" id="UP000255163">
    <property type="component" value="Unassembled WGS sequence"/>
</dbReference>
<evidence type="ECO:0000313" key="6">
    <source>
        <dbReference type="EMBL" id="QYD25946.1"/>
    </source>
</evidence>
<protein>
    <submittedName>
        <fullName evidence="7">Corresponds to STY2919 from Accession AL513382: Salmonella typhi CT18</fullName>
    </submittedName>
</protein>
<evidence type="ECO:0000313" key="2">
    <source>
        <dbReference type="EMBL" id="MBA8079437.1"/>
    </source>
</evidence>
<evidence type="ECO:0000313" key="7">
    <source>
        <dbReference type="EMBL" id="STD21827.1"/>
    </source>
</evidence>
<evidence type="ECO:0000313" key="10">
    <source>
        <dbReference type="Proteomes" id="UP000255163"/>
    </source>
</evidence>
<evidence type="ECO:0000313" key="11">
    <source>
        <dbReference type="Proteomes" id="UP000533461"/>
    </source>
</evidence>
<dbReference type="EMBL" id="UFYI01000007">
    <property type="protein sequence ID" value="STD21827.1"/>
    <property type="molecule type" value="Genomic_DNA"/>
</dbReference>
<proteinExistence type="predicted"/>
<reference evidence="8" key="2">
    <citation type="submission" date="2013-09" db="EMBL/GenBank/DDBJ databases">
        <title>The Genome Sequence of Enterobacter cloacae BWH 31.</title>
        <authorList>
            <consortium name="The Broad Institute Genomics Platform"/>
            <consortium name="The Broad Institute Genome Sequencing Center for Infectious Disease"/>
            <person name="Murphy C."/>
            <person name="Cosimi L."/>
            <person name="Cerqueira G."/>
            <person name="Feldgarden M."/>
            <person name="Hung D."/>
            <person name="Onderdonk A.B."/>
            <person name="Ferraro M.J."/>
            <person name="Hooper D."/>
            <person name="Dekker J."/>
            <person name="O'Brien T."/>
            <person name="Huang S."/>
            <person name="Quan V."/>
            <person name="Ernst C."/>
            <person name="Delaney M."/>
            <person name="DuBois A."/>
            <person name="Young S.K."/>
            <person name="Zeng Q."/>
            <person name="Gargeya S."/>
            <person name="Fitzgerald M."/>
            <person name="Abouelleil A."/>
            <person name="Alvarado L."/>
            <person name="Berlin A.M."/>
            <person name="Chapman S.B."/>
            <person name="Gainer-Dewar J."/>
            <person name="Goldberg J."/>
            <person name="Gnerre S."/>
            <person name="Griggs A."/>
            <person name="Gujja S."/>
            <person name="Hansen M."/>
            <person name="Howarth C."/>
            <person name="Imamovic A."/>
            <person name="Ireland A."/>
            <person name="Larimer J."/>
            <person name="McCowan C."/>
            <person name="Murphy C."/>
            <person name="Pearson M."/>
            <person name="Poon T.W."/>
            <person name="Priest M."/>
            <person name="Roberts A."/>
            <person name="Saif S."/>
            <person name="Shea T."/>
            <person name="Sykes S."/>
            <person name="Wortman J."/>
            <person name="Nusbaum C."/>
            <person name="Birren B."/>
        </authorList>
    </citation>
    <scope>NUCLEOTIDE SEQUENCE [LARGE SCALE GENOMIC DNA]</scope>
    <source>
        <strain evidence="8">BWH 31</strain>
    </source>
</reference>
<dbReference type="Proteomes" id="UP000826990">
    <property type="component" value="Chromosome"/>
</dbReference>
<accession>A0A0F1D3L1</accession>